<name>A0A8T8LQY8_9EURY</name>
<dbReference type="KEGG" id="hss:J7656_14820"/>
<organism evidence="1 2">
    <name type="scientific">Halorubrum ruber</name>
    <dbReference type="NCBI Taxonomy" id="2982524"/>
    <lineage>
        <taxon>Archaea</taxon>
        <taxon>Methanobacteriati</taxon>
        <taxon>Methanobacteriota</taxon>
        <taxon>Stenosarchaea group</taxon>
        <taxon>Halobacteria</taxon>
        <taxon>Halobacteriales</taxon>
        <taxon>Haloferacaceae</taxon>
        <taxon>Halorubrum</taxon>
    </lineage>
</organism>
<dbReference type="Proteomes" id="UP000679341">
    <property type="component" value="Chromosome"/>
</dbReference>
<gene>
    <name evidence="1" type="ORF">J7656_14820</name>
</gene>
<keyword evidence="2" id="KW-1185">Reference proteome</keyword>
<evidence type="ECO:0000313" key="1">
    <source>
        <dbReference type="EMBL" id="QUO49264.1"/>
    </source>
</evidence>
<accession>A0A8T8LQY8</accession>
<sequence length="126" mass="14426">MVNETTQNLTDLLAFLRADALNVYDALDADERERIDRWRREYRRDVSPDVSPDINTDRLLKRVAVDQYRVGRATDAIVRRGLFGDGDHADALGDVVREKLRLSSRRRTRLRRLGVYPVDGGGSEKA</sequence>
<protein>
    <submittedName>
        <fullName evidence="1">Uncharacterized protein</fullName>
    </submittedName>
</protein>
<dbReference type="EMBL" id="CP073695">
    <property type="protein sequence ID" value="QUO49264.1"/>
    <property type="molecule type" value="Genomic_DNA"/>
</dbReference>
<proteinExistence type="predicted"/>
<dbReference type="AlphaFoldDB" id="A0A8T8LQY8"/>
<evidence type="ECO:0000313" key="2">
    <source>
        <dbReference type="Proteomes" id="UP000679341"/>
    </source>
</evidence>
<reference evidence="1 2" key="1">
    <citation type="submission" date="2021-03" db="EMBL/GenBank/DDBJ databases">
        <title>Halorubrum sodomense MBLA0099, Whole genome shotgun sequencing.</title>
        <authorList>
            <person name="Seo M.-J."/>
            <person name="Cho E.-S."/>
            <person name="Hwang C.Y."/>
        </authorList>
    </citation>
    <scope>NUCLEOTIDE SEQUENCE [LARGE SCALE GENOMIC DNA]</scope>
    <source>
        <strain evidence="1 2">MBLA0099</strain>
    </source>
</reference>